<protein>
    <submittedName>
        <fullName evidence="2">Uncharacterized protein</fullName>
    </submittedName>
</protein>
<accession>A0ABY6Y8G3</accession>
<feature type="transmembrane region" description="Helical" evidence="1">
    <location>
        <begin position="23"/>
        <end position="44"/>
    </location>
</feature>
<gene>
    <name evidence="2" type="ORF">BIFLH658_00163</name>
</gene>
<feature type="transmembrane region" description="Helical" evidence="1">
    <location>
        <begin position="50"/>
        <end position="71"/>
    </location>
</feature>
<dbReference type="EMBL" id="CABWJV010000001">
    <property type="protein sequence ID" value="VWQ11988.1"/>
    <property type="molecule type" value="Genomic_DNA"/>
</dbReference>
<organism evidence="2 3">
    <name type="scientific">Bifidobacterium pseudocatenulatum</name>
    <dbReference type="NCBI Taxonomy" id="28026"/>
    <lineage>
        <taxon>Bacteria</taxon>
        <taxon>Bacillati</taxon>
        <taxon>Actinomycetota</taxon>
        <taxon>Actinomycetes</taxon>
        <taxon>Bifidobacteriales</taxon>
        <taxon>Bifidobacteriaceae</taxon>
        <taxon>Bifidobacterium</taxon>
    </lineage>
</organism>
<evidence type="ECO:0000313" key="3">
    <source>
        <dbReference type="Proteomes" id="UP000494211"/>
    </source>
</evidence>
<keyword evidence="1" id="KW-0812">Transmembrane</keyword>
<name>A0ABY6Y8G3_BIFPS</name>
<comment type="caution">
    <text evidence="2">The sequence shown here is derived from an EMBL/GenBank/DDBJ whole genome shotgun (WGS) entry which is preliminary data.</text>
</comment>
<reference evidence="2 3" key="1">
    <citation type="submission" date="2019-10" db="EMBL/GenBank/DDBJ databases">
        <authorList>
            <consortium name="Melissa Lawson"/>
            <person name="O'neill I."/>
        </authorList>
    </citation>
    <scope>NUCLEOTIDE SEQUENCE [LARGE SCALE GENOMIC DNA]</scope>
    <source>
        <strain evidence="2">LH_658</strain>
    </source>
</reference>
<evidence type="ECO:0000256" key="1">
    <source>
        <dbReference type="SAM" id="Phobius"/>
    </source>
</evidence>
<keyword evidence="1" id="KW-1133">Transmembrane helix</keyword>
<evidence type="ECO:0000313" key="2">
    <source>
        <dbReference type="EMBL" id="VWQ11988.1"/>
    </source>
</evidence>
<dbReference type="RefSeq" id="WP_065447361.1">
    <property type="nucleotide sequence ID" value="NZ_BCXY01000023.1"/>
</dbReference>
<dbReference type="Proteomes" id="UP000494211">
    <property type="component" value="Unassembled WGS sequence"/>
</dbReference>
<keyword evidence="1" id="KW-0472">Membrane</keyword>
<keyword evidence="3" id="KW-1185">Reference proteome</keyword>
<sequence>MTESSDFRIRNRQIEKEYHHRRLVLLCACSLVVGVGLALALTWRPEWSEWLKLAVIVLLPLAAGVAGGMLAGDL</sequence>
<proteinExistence type="predicted"/>